<dbReference type="AlphaFoldDB" id="A0A3M8P7G2"/>
<comment type="caution">
    <text evidence="4">The sequence shown here is derived from an EMBL/GenBank/DDBJ whole genome shotgun (WGS) entry which is preliminary data.</text>
</comment>
<dbReference type="OrthoDB" id="7601802at2"/>
<accession>A0A3M8P7G2</accession>
<dbReference type="Proteomes" id="UP000275473">
    <property type="component" value="Unassembled WGS sequence"/>
</dbReference>
<feature type="domain" description="DUF7685" evidence="1">
    <location>
        <begin position="3"/>
        <end position="37"/>
    </location>
</feature>
<dbReference type="RefSeq" id="WP_123165316.1">
    <property type="nucleotide sequence ID" value="NZ_RIAX01000005.1"/>
</dbReference>
<feature type="domain" description="DUF7713" evidence="3">
    <location>
        <begin position="115"/>
        <end position="180"/>
    </location>
</feature>
<name>A0A3M8P7G2_9BACL</name>
<dbReference type="Pfam" id="PF24735">
    <property type="entry name" value="DUF7686"/>
    <property type="match status" value="1"/>
</dbReference>
<evidence type="ECO:0000259" key="3">
    <source>
        <dbReference type="Pfam" id="PF24828"/>
    </source>
</evidence>
<dbReference type="InterPro" id="IPR056130">
    <property type="entry name" value="DUF7713"/>
</dbReference>
<protein>
    <submittedName>
        <fullName evidence="4">Uncharacterized protein</fullName>
    </submittedName>
</protein>
<feature type="domain" description="DUF7686" evidence="2">
    <location>
        <begin position="39"/>
        <end position="108"/>
    </location>
</feature>
<gene>
    <name evidence="4" type="ORF">EEX84_09090</name>
</gene>
<dbReference type="EMBL" id="RIAX01000005">
    <property type="protein sequence ID" value="RNF39616.1"/>
    <property type="molecule type" value="Genomic_DNA"/>
</dbReference>
<dbReference type="InterPro" id="IPR056102">
    <property type="entry name" value="DUF7685"/>
</dbReference>
<keyword evidence="5" id="KW-1185">Reference proteome</keyword>
<evidence type="ECO:0000259" key="2">
    <source>
        <dbReference type="Pfam" id="PF24735"/>
    </source>
</evidence>
<organism evidence="4 5">
    <name type="scientific">Planococcus salinus</name>
    <dbReference type="NCBI Taxonomy" id="1848460"/>
    <lineage>
        <taxon>Bacteria</taxon>
        <taxon>Bacillati</taxon>
        <taxon>Bacillota</taxon>
        <taxon>Bacilli</taxon>
        <taxon>Bacillales</taxon>
        <taxon>Caryophanaceae</taxon>
        <taxon>Planococcus</taxon>
    </lineage>
</organism>
<evidence type="ECO:0000313" key="5">
    <source>
        <dbReference type="Proteomes" id="UP000275473"/>
    </source>
</evidence>
<dbReference type="Pfam" id="PF24734">
    <property type="entry name" value="DUF7685"/>
    <property type="match status" value="1"/>
</dbReference>
<evidence type="ECO:0000313" key="4">
    <source>
        <dbReference type="EMBL" id="RNF39616.1"/>
    </source>
</evidence>
<proteinExistence type="predicted"/>
<reference evidence="4 5" key="1">
    <citation type="journal article" date="2018" name="Int. J. Syst. Evol. Microbiol.">
        <title>Planococcus salinus sp. nov., a moderately halophilic bacterium isolated from a saline-alkali soil.</title>
        <authorList>
            <person name="Gan L."/>
        </authorList>
    </citation>
    <scope>NUCLEOTIDE SEQUENCE [LARGE SCALE GENOMIC DNA]</scope>
    <source>
        <strain evidence="4 5">LCB217</strain>
    </source>
</reference>
<evidence type="ECO:0000259" key="1">
    <source>
        <dbReference type="Pfam" id="PF24734"/>
    </source>
</evidence>
<dbReference type="InterPro" id="IPR056103">
    <property type="entry name" value="DUF7686"/>
</dbReference>
<sequence length="191" mass="21982">MAKCQECQKNEVYIHFGEDRLCLDCFNEIMANELGVEAESYPEGVTLRDGKGEVHHFRLRKRLDPMGIVMEAEEQASGGYHFQVFGDLHGDQGELFLQLISKAERGMAEMYVEARKFSNGQSSLSMKKDRMAGRIEWNPLDEDVPVLVVDGKSYAWKEIGKMLMSYEGFQVKLEMVDPSEEVRWSEREEKD</sequence>
<dbReference type="Pfam" id="PF24828">
    <property type="entry name" value="DUF7713"/>
    <property type="match status" value="1"/>
</dbReference>